<evidence type="ECO:0000256" key="3">
    <source>
        <dbReference type="ARBA" id="ARBA00007913"/>
    </source>
</evidence>
<evidence type="ECO:0000256" key="20">
    <source>
        <dbReference type="ARBA" id="ARBA00023268"/>
    </source>
</evidence>
<feature type="region of interest" description="Disordered" evidence="24">
    <location>
        <begin position="626"/>
        <end position="663"/>
    </location>
</feature>
<dbReference type="CDD" id="cd22318">
    <property type="entry name" value="DNA2_N-like"/>
    <property type="match status" value="1"/>
</dbReference>
<keyword evidence="15 22" id="KW-0411">Iron-sulfur</keyword>
<comment type="function">
    <text evidence="22">Key enzyme involved in DNA replication and DNA repair. Involved in Okazaki fragments processing by cleaving long flaps that escape FEN1: flaps that are longer than 27 nucleotides are coated by replication protein A complex (RPA), leading to recruit DNA2 which cleaves the flap until it is too short to bind RPA and becomes a substrate for FEN1. Also involved in 5'-end resection of DNA during double-strand break (DSB) repair by mediating the cleavage of 5'-ssDNA.</text>
</comment>
<dbReference type="InterPro" id="IPR027417">
    <property type="entry name" value="P-loop_NTPase"/>
</dbReference>
<dbReference type="InterPro" id="IPR041677">
    <property type="entry name" value="DNA2/NAM7_AAA_11"/>
</dbReference>
<evidence type="ECO:0000259" key="26">
    <source>
        <dbReference type="Pfam" id="PF13086"/>
    </source>
</evidence>
<feature type="domain" description="DNA2/NAM7 helicase-like C-terminal" evidence="27">
    <location>
        <begin position="956"/>
        <end position="1168"/>
    </location>
</feature>
<dbReference type="GO" id="GO:0005739">
    <property type="term" value="C:mitochondrion"/>
    <property type="evidence" value="ECO:0007669"/>
    <property type="project" value="UniProtKB-SubCell"/>
</dbReference>
<keyword evidence="18 22" id="KW-0234">DNA repair</keyword>
<comment type="catalytic activity">
    <reaction evidence="21 22">
        <text>ATP + H2O = ADP + phosphate + H(+)</text>
        <dbReference type="Rhea" id="RHEA:13065"/>
        <dbReference type="ChEBI" id="CHEBI:15377"/>
        <dbReference type="ChEBI" id="CHEBI:15378"/>
        <dbReference type="ChEBI" id="CHEBI:30616"/>
        <dbReference type="ChEBI" id="CHEBI:43474"/>
        <dbReference type="ChEBI" id="CHEBI:456216"/>
        <dbReference type="EC" id="3.6.4.12"/>
    </reaction>
</comment>
<keyword evidence="5 22" id="KW-0235">DNA replication</keyword>
<evidence type="ECO:0000256" key="1">
    <source>
        <dbReference type="ARBA" id="ARBA00001966"/>
    </source>
</evidence>
<evidence type="ECO:0000259" key="27">
    <source>
        <dbReference type="Pfam" id="PF13087"/>
    </source>
</evidence>
<evidence type="ECO:0000256" key="8">
    <source>
        <dbReference type="ARBA" id="ARBA00022741"/>
    </source>
</evidence>
<proteinExistence type="inferred from homology"/>
<keyword evidence="4 22" id="KW-0004">4Fe-4S</keyword>
<evidence type="ECO:0000256" key="5">
    <source>
        <dbReference type="ARBA" id="ARBA00022705"/>
    </source>
</evidence>
<dbReference type="AlphaFoldDB" id="A0AAE1TXF0"/>
<dbReference type="GO" id="GO:0051539">
    <property type="term" value="F:4 iron, 4 sulfur cluster binding"/>
    <property type="evidence" value="ECO:0007669"/>
    <property type="project" value="UniProtKB-UniRule"/>
</dbReference>
<keyword evidence="11 22" id="KW-0378">Hydrolase</keyword>
<reference evidence="29" key="1">
    <citation type="submission" date="2023-11" db="EMBL/GenBank/DDBJ databases">
        <title>Genome assemblies of two species of porcelain crab, Petrolisthes cinctipes and Petrolisthes manimaculis (Anomura: Porcellanidae).</title>
        <authorList>
            <person name="Angst P."/>
        </authorList>
    </citation>
    <scope>NUCLEOTIDE SEQUENCE</scope>
    <source>
        <strain evidence="29">PB745_02</strain>
        <tissue evidence="29">Gill</tissue>
    </source>
</reference>
<dbReference type="InterPro" id="IPR014808">
    <property type="entry name" value="DNA_replication_fac_Dna2_N"/>
</dbReference>
<dbReference type="Gene3D" id="3.90.320.10">
    <property type="match status" value="1"/>
</dbReference>
<evidence type="ECO:0000256" key="10">
    <source>
        <dbReference type="ARBA" id="ARBA00022763"/>
    </source>
</evidence>
<keyword evidence="9" id="KW-0255">Endonuclease</keyword>
<evidence type="ECO:0000256" key="11">
    <source>
        <dbReference type="ARBA" id="ARBA00022801"/>
    </source>
</evidence>
<gene>
    <name evidence="29" type="ORF">Pmani_026446</name>
</gene>
<dbReference type="GO" id="GO:0071932">
    <property type="term" value="P:replication fork reversal"/>
    <property type="evidence" value="ECO:0007669"/>
    <property type="project" value="TreeGrafter"/>
</dbReference>
<dbReference type="EC" id="3.1.-.-" evidence="22"/>
<evidence type="ECO:0000256" key="21">
    <source>
        <dbReference type="ARBA" id="ARBA00047995"/>
    </source>
</evidence>
<organism evidence="29 30">
    <name type="scientific">Petrolisthes manimaculis</name>
    <dbReference type="NCBI Taxonomy" id="1843537"/>
    <lineage>
        <taxon>Eukaryota</taxon>
        <taxon>Metazoa</taxon>
        <taxon>Ecdysozoa</taxon>
        <taxon>Arthropoda</taxon>
        <taxon>Crustacea</taxon>
        <taxon>Multicrustacea</taxon>
        <taxon>Malacostraca</taxon>
        <taxon>Eumalacostraca</taxon>
        <taxon>Eucarida</taxon>
        <taxon>Decapoda</taxon>
        <taxon>Pleocyemata</taxon>
        <taxon>Anomura</taxon>
        <taxon>Galatheoidea</taxon>
        <taxon>Porcellanidae</taxon>
        <taxon>Petrolisthes</taxon>
    </lineage>
</organism>
<evidence type="ECO:0000256" key="23">
    <source>
        <dbReference type="SAM" id="Coils"/>
    </source>
</evidence>
<keyword evidence="6 22" id="KW-0540">Nuclease</keyword>
<evidence type="ECO:0000256" key="4">
    <source>
        <dbReference type="ARBA" id="ARBA00022485"/>
    </source>
</evidence>
<accession>A0AAE1TXF0</accession>
<evidence type="ECO:0000256" key="12">
    <source>
        <dbReference type="ARBA" id="ARBA00022806"/>
    </source>
</evidence>
<feature type="compositionally biased region" description="Low complexity" evidence="24">
    <location>
        <begin position="629"/>
        <end position="653"/>
    </location>
</feature>
<dbReference type="Pfam" id="PF21123">
    <property type="entry name" value="Dna2_Rift"/>
    <property type="match status" value="1"/>
</dbReference>
<feature type="domain" description="DNA replication factor Dna2 N-terminal" evidence="25">
    <location>
        <begin position="203"/>
        <end position="408"/>
    </location>
</feature>
<evidence type="ECO:0000256" key="24">
    <source>
        <dbReference type="SAM" id="MobiDB-lite"/>
    </source>
</evidence>
<keyword evidence="14 22" id="KW-0408">Iron</keyword>
<evidence type="ECO:0000256" key="18">
    <source>
        <dbReference type="ARBA" id="ARBA00023204"/>
    </source>
</evidence>
<keyword evidence="22" id="KW-0158">Chromosome</keyword>
<dbReference type="GO" id="GO:0017116">
    <property type="term" value="F:single-stranded DNA helicase activity"/>
    <property type="evidence" value="ECO:0007669"/>
    <property type="project" value="UniProtKB-UniRule"/>
</dbReference>
<keyword evidence="12 22" id="KW-0347">Helicase</keyword>
<keyword evidence="16 22" id="KW-0238">DNA-binding</keyword>
<dbReference type="InterPro" id="IPR041679">
    <property type="entry name" value="DNA2/NAM7-like_C"/>
</dbReference>
<evidence type="ECO:0000256" key="6">
    <source>
        <dbReference type="ARBA" id="ARBA00022722"/>
    </source>
</evidence>
<dbReference type="GO" id="GO:0033567">
    <property type="term" value="P:DNA replication, Okazaki fragment processing"/>
    <property type="evidence" value="ECO:0007669"/>
    <property type="project" value="UniProtKB-UniRule"/>
</dbReference>
<evidence type="ECO:0000259" key="28">
    <source>
        <dbReference type="Pfam" id="PF21123"/>
    </source>
</evidence>
<dbReference type="InterPro" id="IPR026851">
    <property type="entry name" value="Dna2/JHS1_DEXXQ-box"/>
</dbReference>
<dbReference type="PANTHER" id="PTHR10887">
    <property type="entry name" value="DNA2/NAM7 HELICASE FAMILY"/>
    <property type="match status" value="1"/>
</dbReference>
<dbReference type="InterPro" id="IPR048459">
    <property type="entry name" value="DNA2_Rift"/>
</dbReference>
<keyword evidence="30" id="KW-1185">Reference proteome</keyword>
<keyword evidence="19 22" id="KW-0539">Nucleus</keyword>
<feature type="domain" description="DNA2 rift barrel" evidence="28">
    <location>
        <begin position="659"/>
        <end position="722"/>
    </location>
</feature>
<dbReference type="GO" id="GO:0005694">
    <property type="term" value="C:chromosome"/>
    <property type="evidence" value="ECO:0007669"/>
    <property type="project" value="UniProtKB-SubCell"/>
</dbReference>
<feature type="domain" description="DNA2/NAM7 helicase helicase" evidence="26">
    <location>
        <begin position="778"/>
        <end position="873"/>
    </location>
</feature>
<dbReference type="SUPFAM" id="SSF52540">
    <property type="entry name" value="P-loop containing nucleoside triphosphate hydrolases"/>
    <property type="match status" value="1"/>
</dbReference>
<evidence type="ECO:0000313" key="29">
    <source>
        <dbReference type="EMBL" id="KAK4301412.1"/>
    </source>
</evidence>
<evidence type="ECO:0000256" key="13">
    <source>
        <dbReference type="ARBA" id="ARBA00022840"/>
    </source>
</evidence>
<comment type="caution">
    <text evidence="29">The sequence shown here is derived from an EMBL/GenBank/DDBJ whole genome shotgun (WGS) entry which is preliminary data.</text>
</comment>
<keyword evidence="7 22" id="KW-0479">Metal-binding</keyword>
<dbReference type="Pfam" id="PF13087">
    <property type="entry name" value="AAA_12"/>
    <property type="match status" value="1"/>
</dbReference>
<evidence type="ECO:0000256" key="15">
    <source>
        <dbReference type="ARBA" id="ARBA00023014"/>
    </source>
</evidence>
<evidence type="ECO:0000256" key="9">
    <source>
        <dbReference type="ARBA" id="ARBA00022759"/>
    </source>
</evidence>
<dbReference type="Pfam" id="PF13086">
    <property type="entry name" value="AAA_11"/>
    <property type="match status" value="2"/>
</dbReference>
<dbReference type="GO" id="GO:0005524">
    <property type="term" value="F:ATP binding"/>
    <property type="evidence" value="ECO:0007669"/>
    <property type="project" value="UniProtKB-UniRule"/>
</dbReference>
<comment type="cofactor">
    <cofactor evidence="1">
        <name>[4Fe-4S] cluster</name>
        <dbReference type="ChEBI" id="CHEBI:49883"/>
    </cofactor>
</comment>
<dbReference type="Pfam" id="PF08696">
    <property type="entry name" value="Dna2"/>
    <property type="match status" value="1"/>
</dbReference>
<dbReference type="EMBL" id="JAWZYT010002871">
    <property type="protein sequence ID" value="KAK4301412.1"/>
    <property type="molecule type" value="Genomic_DNA"/>
</dbReference>
<dbReference type="InterPro" id="IPR011604">
    <property type="entry name" value="PDDEXK-like_dom_sf"/>
</dbReference>
<keyword evidence="13 22" id="KW-0067">ATP-binding</keyword>
<keyword evidence="17" id="KW-0496">Mitochondrion</keyword>
<dbReference type="PANTHER" id="PTHR10887:SF433">
    <property type="entry name" value="DNA REPLICATION ATP-DEPENDENT HELICASE_NUCLEASE DNA2"/>
    <property type="match status" value="1"/>
</dbReference>
<protein>
    <recommendedName>
        <fullName evidence="22">DNA replication ATP-dependent helicase/nuclease</fullName>
        <ecNumber evidence="22">3.1.-.-</ecNumber>
        <ecNumber evidence="22">3.6.4.12</ecNumber>
    </recommendedName>
</protein>
<evidence type="ECO:0000259" key="25">
    <source>
        <dbReference type="Pfam" id="PF08696"/>
    </source>
</evidence>
<sequence length="1207" mass="137312">MLHTSLKEEFASSQGFSTVFVATCDEKMNKEQLDMNTEELDMNNLDDMFKEKMNKEEQDLNKEELDMNKEQLDMNKEQLNMNKEELDMNNLDDMFEDKMNKEELDMNKEQLDMNNLDDMFNDSLDELFNTELSVHMEKLSPFKKPPQENVTLINKEVKKLLEEGVGKESYCYKGDYGRYIVTQVERDHYKGELLLHLVSPYDQSNSTCTLAGFWNQSVVVEGDLIHILFTEAVDGHFTLDNNKGVLVVNPDFLVSGTSVVAGVFCRRKAVLNERFKGIDPPNQVMLIGSLVHELFQEVVKKKIHKYDELVSLVRRLMSGSKAVRDMYGLGLSHQNMYEEMTSFLPHIHTWSQKYLAASNSRTTGKHKLEKGQRRNQWSGEITEILDIEENLWSPRFGVKGKIDMTVQIHQRNNRKVVPLELKTGRSTFSAEHKGQVTLYSMMSSDRRPDPQAGLLLYLRDGAMEEVSAGEKEKRGLLQLRNEIVQHLTAKPIPQLGDQLPPQLPSLPEPIDFDRACVKCGQLLTCTVYQKAVEQNVPQQPHPMANLVPTTTAHLKESHLEYFRHWCLLLHLEMDDNRRSEAIRALWLQDPIKRESSGDCLCYLVLDEGIEVSEARGGEFVQVLRRSPSHHTTTSHTSHTPLSTSHTPLSTVHSPSHHTTSHTPLSTVSLQAGDSIIVSSESDIALSMGVILSIKESSIEISLDRNLCQYPDWREKVFHIDRYEYQNSMGTTFTNLARLLQDTPHHAKLRSLIIDREPPTFKKGLLPDVVTKGRHILKNLNKQQQRAVLRTLMTEHYSLLKGYPGTGKTSTIVAIVRMMVTLGLSVLITSYTHSAVDNILLKLRMYEVDFLRLGRTTRIHTDILPYADELVTRKFTDVPSLSQFYDSKLVVATTCLGVNHVLFSKRTFDFCIIDEASQVLQAAALGPLFHASCFVLVGDPQQLPPVIKSKQAKSLGMSESLFVRLDSQGATSDLSDQYRMNGPIMRLANQLMYDNKLKCGNTDVETASLQLTNYYMNVIEDWSVSEWVQKIVEPRLESSVVFVDTCGRGRENRDKANRVINTSEAGLVVTLLHTLLKSGVTTDDVGVITPYRAQVMLIRDGLAREVMEGQRVEVNTVDQYQGRDKSVVVYSCVRSGASHIDPGDILQDEHRLNVAVTRAKHKLIIIGDKNTLQSYQPFRKLTTLLQNQQIYQLKDEVDGFRWQDYLLF</sequence>
<dbReference type="EC" id="3.6.4.12" evidence="22"/>
<keyword evidence="23" id="KW-0175">Coiled coil</keyword>
<evidence type="ECO:0000313" key="30">
    <source>
        <dbReference type="Proteomes" id="UP001292094"/>
    </source>
</evidence>
<name>A0AAE1TXF0_9EUCA</name>
<evidence type="ECO:0000256" key="7">
    <source>
        <dbReference type="ARBA" id="ARBA00022723"/>
    </source>
</evidence>
<keyword evidence="20 22" id="KW-0511">Multifunctional enzyme</keyword>
<comment type="subcellular location">
    <subcellularLocation>
        <location evidence="2">Mitochondrion</location>
    </subcellularLocation>
    <subcellularLocation>
        <location evidence="22">Nucleus</location>
    </subcellularLocation>
    <subcellularLocation>
        <location evidence="22">Chromosome</location>
    </subcellularLocation>
</comment>
<dbReference type="GO" id="GO:0005634">
    <property type="term" value="C:nucleus"/>
    <property type="evidence" value="ECO:0007669"/>
    <property type="project" value="UniProtKB-SubCell"/>
</dbReference>
<keyword evidence="10 22" id="KW-0227">DNA damage</keyword>
<dbReference type="CDD" id="cd18041">
    <property type="entry name" value="DEXXQc_DNA2"/>
    <property type="match status" value="1"/>
</dbReference>
<dbReference type="FunFam" id="3.40.50.300:FF:001170">
    <property type="entry name" value="DNA replication helicase Dna2"/>
    <property type="match status" value="1"/>
</dbReference>
<dbReference type="GO" id="GO:0046872">
    <property type="term" value="F:metal ion binding"/>
    <property type="evidence" value="ECO:0007669"/>
    <property type="project" value="UniProtKB-UniRule"/>
</dbReference>
<dbReference type="GO" id="GO:0017108">
    <property type="term" value="F:5'-flap endonuclease activity"/>
    <property type="evidence" value="ECO:0007669"/>
    <property type="project" value="UniProtKB-UniRule"/>
</dbReference>
<keyword evidence="8 22" id="KW-0547">Nucleotide-binding</keyword>
<dbReference type="InterPro" id="IPR045055">
    <property type="entry name" value="DNA2/NAM7-like"/>
</dbReference>
<dbReference type="CDD" id="cd18808">
    <property type="entry name" value="SF1_C_Upf1"/>
    <property type="match status" value="1"/>
</dbReference>
<evidence type="ECO:0000256" key="22">
    <source>
        <dbReference type="RuleBase" id="RU367041"/>
    </source>
</evidence>
<dbReference type="Gene3D" id="2.40.30.270">
    <property type="match status" value="1"/>
</dbReference>
<feature type="coiled-coil region" evidence="23">
    <location>
        <begin position="50"/>
        <end position="119"/>
    </location>
</feature>
<dbReference type="Proteomes" id="UP001292094">
    <property type="component" value="Unassembled WGS sequence"/>
</dbReference>
<evidence type="ECO:0000256" key="19">
    <source>
        <dbReference type="ARBA" id="ARBA00023242"/>
    </source>
</evidence>
<dbReference type="InterPro" id="IPR047187">
    <property type="entry name" value="SF1_C_Upf1"/>
</dbReference>
<comment type="similarity">
    <text evidence="3 22">Belongs to the DNA2/NAM7 helicase family.</text>
</comment>
<evidence type="ECO:0000256" key="16">
    <source>
        <dbReference type="ARBA" id="ARBA00023125"/>
    </source>
</evidence>
<feature type="domain" description="DNA2/NAM7 helicase helicase" evidence="26">
    <location>
        <begin position="882"/>
        <end position="949"/>
    </location>
</feature>
<evidence type="ECO:0000256" key="14">
    <source>
        <dbReference type="ARBA" id="ARBA00023004"/>
    </source>
</evidence>
<evidence type="ECO:0000256" key="2">
    <source>
        <dbReference type="ARBA" id="ARBA00004173"/>
    </source>
</evidence>
<dbReference type="GO" id="GO:0006281">
    <property type="term" value="P:DNA repair"/>
    <property type="evidence" value="ECO:0007669"/>
    <property type="project" value="UniProtKB-KW"/>
</dbReference>
<dbReference type="GO" id="GO:0003677">
    <property type="term" value="F:DNA binding"/>
    <property type="evidence" value="ECO:0007669"/>
    <property type="project" value="UniProtKB-UniRule"/>
</dbReference>
<evidence type="ECO:0000256" key="17">
    <source>
        <dbReference type="ARBA" id="ARBA00023128"/>
    </source>
</evidence>
<dbReference type="Gene3D" id="3.40.50.300">
    <property type="entry name" value="P-loop containing nucleotide triphosphate hydrolases"/>
    <property type="match status" value="3"/>
</dbReference>